<name>A0A917H1T6_9BACT</name>
<keyword evidence="3" id="KW-1185">Reference proteome</keyword>
<sequence>MIRRSLFVAPIALACLVASQAVYASPINIIAPANAMFARSKTVKFQLHNGSSSPMELKAGDKIVTLKAGETIRLDLAAGTRIVTNSASATHPAGTLVLEVSTGFDGSTVTLN</sequence>
<protein>
    <recommendedName>
        <fullName evidence="4">Copper-binding protein</fullName>
    </recommendedName>
</protein>
<dbReference type="EMBL" id="BMGT01000001">
    <property type="protein sequence ID" value="GGG64509.1"/>
    <property type="molecule type" value="Genomic_DNA"/>
</dbReference>
<dbReference type="PROSITE" id="PS51257">
    <property type="entry name" value="PROKAR_LIPOPROTEIN"/>
    <property type="match status" value="1"/>
</dbReference>
<organism evidence="2 3">
    <name type="scientific">Edaphobacter dinghuensis</name>
    <dbReference type="NCBI Taxonomy" id="1560005"/>
    <lineage>
        <taxon>Bacteria</taxon>
        <taxon>Pseudomonadati</taxon>
        <taxon>Acidobacteriota</taxon>
        <taxon>Terriglobia</taxon>
        <taxon>Terriglobales</taxon>
        <taxon>Acidobacteriaceae</taxon>
        <taxon>Edaphobacter</taxon>
    </lineage>
</organism>
<feature type="signal peptide" evidence="1">
    <location>
        <begin position="1"/>
        <end position="24"/>
    </location>
</feature>
<accession>A0A917H1T6</accession>
<gene>
    <name evidence="2" type="ORF">GCM10011585_02620</name>
</gene>
<reference evidence="2" key="1">
    <citation type="journal article" date="2014" name="Int. J. Syst. Evol. Microbiol.">
        <title>Complete genome sequence of Corynebacterium casei LMG S-19264T (=DSM 44701T), isolated from a smear-ripened cheese.</title>
        <authorList>
            <consortium name="US DOE Joint Genome Institute (JGI-PGF)"/>
            <person name="Walter F."/>
            <person name="Albersmeier A."/>
            <person name="Kalinowski J."/>
            <person name="Ruckert C."/>
        </authorList>
    </citation>
    <scope>NUCLEOTIDE SEQUENCE</scope>
    <source>
        <strain evidence="2">CGMCC 1.12997</strain>
    </source>
</reference>
<dbReference type="AlphaFoldDB" id="A0A917H1T6"/>
<keyword evidence="1" id="KW-0732">Signal</keyword>
<evidence type="ECO:0008006" key="4">
    <source>
        <dbReference type="Google" id="ProtNLM"/>
    </source>
</evidence>
<evidence type="ECO:0000256" key="1">
    <source>
        <dbReference type="SAM" id="SignalP"/>
    </source>
</evidence>
<dbReference type="RefSeq" id="WP_188552357.1">
    <property type="nucleotide sequence ID" value="NZ_BMGT01000001.1"/>
</dbReference>
<proteinExistence type="predicted"/>
<comment type="caution">
    <text evidence="2">The sequence shown here is derived from an EMBL/GenBank/DDBJ whole genome shotgun (WGS) entry which is preliminary data.</text>
</comment>
<evidence type="ECO:0000313" key="2">
    <source>
        <dbReference type="EMBL" id="GGG64509.1"/>
    </source>
</evidence>
<feature type="chain" id="PRO_5037392263" description="Copper-binding protein" evidence="1">
    <location>
        <begin position="25"/>
        <end position="112"/>
    </location>
</feature>
<dbReference type="Proteomes" id="UP000647241">
    <property type="component" value="Unassembled WGS sequence"/>
</dbReference>
<reference evidence="2" key="2">
    <citation type="submission" date="2020-09" db="EMBL/GenBank/DDBJ databases">
        <authorList>
            <person name="Sun Q."/>
            <person name="Zhou Y."/>
        </authorList>
    </citation>
    <scope>NUCLEOTIDE SEQUENCE</scope>
    <source>
        <strain evidence="2">CGMCC 1.12997</strain>
    </source>
</reference>
<evidence type="ECO:0000313" key="3">
    <source>
        <dbReference type="Proteomes" id="UP000647241"/>
    </source>
</evidence>